<dbReference type="InterPro" id="IPR036736">
    <property type="entry name" value="ACP-like_sf"/>
</dbReference>
<proteinExistence type="predicted"/>
<organism evidence="2 3">
    <name type="scientific">Mesorhizobium muleiense</name>
    <dbReference type="NCBI Taxonomy" id="1004279"/>
    <lineage>
        <taxon>Bacteria</taxon>
        <taxon>Pseudomonadati</taxon>
        <taxon>Pseudomonadota</taxon>
        <taxon>Alphaproteobacteria</taxon>
        <taxon>Hyphomicrobiales</taxon>
        <taxon>Phyllobacteriaceae</taxon>
        <taxon>Mesorhizobium</taxon>
    </lineage>
</organism>
<name>A0A1G8I4K5_9HYPH</name>
<sequence>MNSIQIRTMARDFILNEFLPGERPENLTDSTELITDGILDSLATLKLVAYLEKSCGIEIAPDELVPENLNSIAQIANFVQSKQAST</sequence>
<dbReference type="AlphaFoldDB" id="A0A1G8I4K5"/>
<gene>
    <name evidence="2" type="ORF">SAMN05428953_101256</name>
</gene>
<keyword evidence="3" id="KW-1185">Reference proteome</keyword>
<dbReference type="SUPFAM" id="SSF47336">
    <property type="entry name" value="ACP-like"/>
    <property type="match status" value="1"/>
</dbReference>
<dbReference type="PROSITE" id="PS50075">
    <property type="entry name" value="CARRIER"/>
    <property type="match status" value="1"/>
</dbReference>
<evidence type="ECO:0000259" key="1">
    <source>
        <dbReference type="PROSITE" id="PS50075"/>
    </source>
</evidence>
<evidence type="ECO:0000313" key="3">
    <source>
        <dbReference type="Proteomes" id="UP000198894"/>
    </source>
</evidence>
<dbReference type="Proteomes" id="UP000198894">
    <property type="component" value="Unassembled WGS sequence"/>
</dbReference>
<dbReference type="Gene3D" id="1.10.1200.10">
    <property type="entry name" value="ACP-like"/>
    <property type="match status" value="1"/>
</dbReference>
<dbReference type="RefSeq" id="WP_208602465.1">
    <property type="nucleotide sequence ID" value="NZ_FNEE01000001.1"/>
</dbReference>
<dbReference type="Pfam" id="PF00550">
    <property type="entry name" value="PP-binding"/>
    <property type="match status" value="1"/>
</dbReference>
<evidence type="ECO:0000313" key="2">
    <source>
        <dbReference type="EMBL" id="SDI13762.1"/>
    </source>
</evidence>
<accession>A0A1G8I4K5</accession>
<dbReference type="EMBL" id="FNEE01000001">
    <property type="protein sequence ID" value="SDI13762.1"/>
    <property type="molecule type" value="Genomic_DNA"/>
</dbReference>
<protein>
    <submittedName>
        <fullName evidence="2">Acyl carrier protein</fullName>
    </submittedName>
</protein>
<reference evidence="3" key="1">
    <citation type="submission" date="2016-10" db="EMBL/GenBank/DDBJ databases">
        <authorList>
            <person name="Varghese N."/>
            <person name="Submissions S."/>
        </authorList>
    </citation>
    <scope>NUCLEOTIDE SEQUENCE [LARGE SCALE GENOMIC DNA]</scope>
    <source>
        <strain evidence="3">CGMCC 1.11022</strain>
    </source>
</reference>
<dbReference type="InterPro" id="IPR009081">
    <property type="entry name" value="PP-bd_ACP"/>
</dbReference>
<feature type="domain" description="Carrier" evidence="1">
    <location>
        <begin position="5"/>
        <end position="83"/>
    </location>
</feature>